<dbReference type="GO" id="GO:0042626">
    <property type="term" value="F:ATPase-coupled transmembrane transporter activity"/>
    <property type="evidence" value="ECO:0007669"/>
    <property type="project" value="TreeGrafter"/>
</dbReference>
<protein>
    <submittedName>
        <fullName evidence="2">ATP-binding cassette sub-family B member 2</fullName>
    </submittedName>
</protein>
<dbReference type="GO" id="GO:0005886">
    <property type="term" value="C:plasma membrane"/>
    <property type="evidence" value="ECO:0007669"/>
    <property type="project" value="TreeGrafter"/>
</dbReference>
<dbReference type="PROSITE" id="PS00211">
    <property type="entry name" value="ABC_TRANSPORTER_1"/>
    <property type="match status" value="1"/>
</dbReference>
<feature type="domain" description="ABC transporter" evidence="1">
    <location>
        <begin position="4"/>
        <end position="133"/>
    </location>
</feature>
<dbReference type="Gene3D" id="3.40.50.300">
    <property type="entry name" value="P-loop containing nucleotide triphosphate hydrolases"/>
    <property type="match status" value="2"/>
</dbReference>
<dbReference type="InterPro" id="IPR017871">
    <property type="entry name" value="ABC_transporter-like_CS"/>
</dbReference>
<dbReference type="AlphaFoldDB" id="A0A0L7LI65"/>
<dbReference type="EMBL" id="JTDY01001039">
    <property type="protein sequence ID" value="KOB75054.1"/>
    <property type="molecule type" value="Genomic_DNA"/>
</dbReference>
<keyword evidence="2" id="KW-0547">Nucleotide-binding</keyword>
<proteinExistence type="predicted"/>
<comment type="caution">
    <text evidence="2">The sequence shown here is derived from an EMBL/GenBank/DDBJ whole genome shotgun (WGS) entry which is preliminary data.</text>
</comment>
<dbReference type="InterPro" id="IPR027417">
    <property type="entry name" value="P-loop_NTPase"/>
</dbReference>
<dbReference type="Proteomes" id="UP000037510">
    <property type="component" value="Unassembled WGS sequence"/>
</dbReference>
<evidence type="ECO:0000313" key="2">
    <source>
        <dbReference type="EMBL" id="KOB75054.1"/>
    </source>
</evidence>
<dbReference type="PANTHER" id="PTHR24222:SF76">
    <property type="entry name" value="MYCOBACTIN IMPORT ATP-BINDING_PERMEASE PROTEIN IRTB"/>
    <property type="match status" value="1"/>
</dbReference>
<dbReference type="PANTHER" id="PTHR24222">
    <property type="entry name" value="ABC TRANSPORTER B FAMILY"/>
    <property type="match status" value="1"/>
</dbReference>
<dbReference type="InterPro" id="IPR039421">
    <property type="entry name" value="Type_1_exporter"/>
</dbReference>
<dbReference type="InterPro" id="IPR003439">
    <property type="entry name" value="ABC_transporter-like_ATP-bd"/>
</dbReference>
<dbReference type="SUPFAM" id="SSF52540">
    <property type="entry name" value="P-loop containing nucleoside triphosphate hydrolases"/>
    <property type="match status" value="2"/>
</dbReference>
<sequence>MRISTLRRNLGIVSQEPVLFDRTIAENIAYGDNTRAVPIEEVVTAAKNANVHTFIAALPNLRQCLGLCYGDHTRAVPIEEVVTAAKNANVHAFIAALPNGYDTRIGARASQLSGGQKQRIAIARALVRNPRVVQEALDRAGEGRTCLIIAHRLATIQNADTICVIDRGVVAEAGTHKELIALRGIYARLYELQCGFIEEAEHEDSTAEL</sequence>
<keyword evidence="3" id="KW-1185">Reference proteome</keyword>
<gene>
    <name evidence="2" type="ORF">OBRU01_08060</name>
</gene>
<organism evidence="2 3">
    <name type="scientific">Operophtera brumata</name>
    <name type="common">Winter moth</name>
    <name type="synonym">Phalaena brumata</name>
    <dbReference type="NCBI Taxonomy" id="104452"/>
    <lineage>
        <taxon>Eukaryota</taxon>
        <taxon>Metazoa</taxon>
        <taxon>Ecdysozoa</taxon>
        <taxon>Arthropoda</taxon>
        <taxon>Hexapoda</taxon>
        <taxon>Insecta</taxon>
        <taxon>Pterygota</taxon>
        <taxon>Neoptera</taxon>
        <taxon>Endopterygota</taxon>
        <taxon>Lepidoptera</taxon>
        <taxon>Glossata</taxon>
        <taxon>Ditrysia</taxon>
        <taxon>Geometroidea</taxon>
        <taxon>Geometridae</taxon>
        <taxon>Larentiinae</taxon>
        <taxon>Operophtera</taxon>
    </lineage>
</organism>
<accession>A0A0L7LI65</accession>
<evidence type="ECO:0000259" key="1">
    <source>
        <dbReference type="Pfam" id="PF00005"/>
    </source>
</evidence>
<dbReference type="Pfam" id="PF00005">
    <property type="entry name" value="ABC_tran"/>
    <property type="match status" value="1"/>
</dbReference>
<dbReference type="GO" id="GO:0016887">
    <property type="term" value="F:ATP hydrolysis activity"/>
    <property type="evidence" value="ECO:0007669"/>
    <property type="project" value="InterPro"/>
</dbReference>
<name>A0A0L7LI65_OPEBR</name>
<dbReference type="STRING" id="104452.A0A0L7LI65"/>
<keyword evidence="2" id="KW-0067">ATP-binding</keyword>
<reference evidence="2 3" key="1">
    <citation type="journal article" date="2015" name="Genome Biol. Evol.">
        <title>The genome of winter moth (Operophtera brumata) provides a genomic perspective on sexual dimorphism and phenology.</title>
        <authorList>
            <person name="Derks M.F."/>
            <person name="Smit S."/>
            <person name="Salis L."/>
            <person name="Schijlen E."/>
            <person name="Bossers A."/>
            <person name="Mateman C."/>
            <person name="Pijl A.S."/>
            <person name="de Ridder D."/>
            <person name="Groenen M.A."/>
            <person name="Visser M.E."/>
            <person name="Megens H.J."/>
        </authorList>
    </citation>
    <scope>NUCLEOTIDE SEQUENCE [LARGE SCALE GENOMIC DNA]</scope>
    <source>
        <strain evidence="2">WM2013NL</strain>
        <tissue evidence="2">Head and thorax</tissue>
    </source>
</reference>
<dbReference type="GO" id="GO:0005524">
    <property type="term" value="F:ATP binding"/>
    <property type="evidence" value="ECO:0007669"/>
    <property type="project" value="UniProtKB-KW"/>
</dbReference>
<evidence type="ECO:0000313" key="3">
    <source>
        <dbReference type="Proteomes" id="UP000037510"/>
    </source>
</evidence>